<dbReference type="Proteomes" id="UP000002624">
    <property type="component" value="Unassembled WGS sequence"/>
</dbReference>
<evidence type="ECO:0000313" key="3">
    <source>
        <dbReference type="Proteomes" id="UP000002624"/>
    </source>
</evidence>
<dbReference type="VEuPathDB" id="FungiDB:HCDG_00911"/>
<dbReference type="EMBL" id="GG692419">
    <property type="protein sequence ID" value="EER45332.1"/>
    <property type="molecule type" value="Genomic_DNA"/>
</dbReference>
<organism evidence="2 3">
    <name type="scientific">Ajellomyces capsulatus (strain H143)</name>
    <name type="common">Darling's disease fungus</name>
    <name type="synonym">Histoplasma capsulatum</name>
    <dbReference type="NCBI Taxonomy" id="544712"/>
    <lineage>
        <taxon>Eukaryota</taxon>
        <taxon>Fungi</taxon>
        <taxon>Dikarya</taxon>
        <taxon>Ascomycota</taxon>
        <taxon>Pezizomycotina</taxon>
        <taxon>Eurotiomycetes</taxon>
        <taxon>Eurotiomycetidae</taxon>
        <taxon>Onygenales</taxon>
        <taxon>Ajellomycetaceae</taxon>
        <taxon>Histoplasma</taxon>
    </lineage>
</organism>
<sequence length="137" mass="15683">MTSVASVFIPRVGQPTHKFLKHPICASLKLSLPIDFKKHNSQRSRDNAICRKRLNVSYHEEQNVMSWEVTQGRLKRQQGVLSSRYSDSAKLKPGQVCIRSRRADLLIYPVILKHHTAHDTDSSRNKQNGNQNLAPDR</sequence>
<dbReference type="AlphaFoldDB" id="C6H2H9"/>
<name>C6H2H9_AJECH</name>
<feature type="region of interest" description="Disordered" evidence="1">
    <location>
        <begin position="117"/>
        <end position="137"/>
    </location>
</feature>
<protein>
    <submittedName>
        <fullName evidence="2">Uncharacterized protein</fullName>
    </submittedName>
</protein>
<evidence type="ECO:0000313" key="2">
    <source>
        <dbReference type="EMBL" id="EER45332.1"/>
    </source>
</evidence>
<accession>C6H2H9</accession>
<gene>
    <name evidence="2" type="ORF">HCDG_00911</name>
</gene>
<dbReference type="HOGENOM" id="CLU_1864545_0_0_1"/>
<feature type="compositionally biased region" description="Polar residues" evidence="1">
    <location>
        <begin position="125"/>
        <end position="137"/>
    </location>
</feature>
<evidence type="ECO:0000256" key="1">
    <source>
        <dbReference type="SAM" id="MobiDB-lite"/>
    </source>
</evidence>
<reference evidence="3" key="1">
    <citation type="submission" date="2009-05" db="EMBL/GenBank/DDBJ databases">
        <title>The genome sequence of Ajellomyces capsulatus strain H143.</title>
        <authorList>
            <person name="Champion M."/>
            <person name="Cuomo C.A."/>
            <person name="Ma L.-J."/>
            <person name="Henn M.R."/>
            <person name="Sil A."/>
            <person name="Goldman B."/>
            <person name="Young S.K."/>
            <person name="Kodira C.D."/>
            <person name="Zeng Q."/>
            <person name="Koehrsen M."/>
            <person name="Alvarado L."/>
            <person name="Berlin A.M."/>
            <person name="Borenstein D."/>
            <person name="Chen Z."/>
            <person name="Engels R."/>
            <person name="Freedman E."/>
            <person name="Gellesch M."/>
            <person name="Goldberg J."/>
            <person name="Griggs A."/>
            <person name="Gujja S."/>
            <person name="Heiman D.I."/>
            <person name="Hepburn T.A."/>
            <person name="Howarth C."/>
            <person name="Jen D."/>
            <person name="Larson L."/>
            <person name="Lewis B."/>
            <person name="Mehta T."/>
            <person name="Park D."/>
            <person name="Pearson M."/>
            <person name="Roberts A."/>
            <person name="Saif S."/>
            <person name="Shea T.D."/>
            <person name="Shenoy N."/>
            <person name="Sisk P."/>
            <person name="Stolte C."/>
            <person name="Sykes S."/>
            <person name="Walk T."/>
            <person name="White J."/>
            <person name="Yandava C."/>
            <person name="Klein B."/>
            <person name="McEwen J.G."/>
            <person name="Puccia R."/>
            <person name="Goldman G.H."/>
            <person name="Felipe M.S."/>
            <person name="Nino-Vega G."/>
            <person name="San-Blas G."/>
            <person name="Taylor J.W."/>
            <person name="Mendoza L."/>
            <person name="Galagan J.E."/>
            <person name="Nusbaum C."/>
            <person name="Birren B.W."/>
        </authorList>
    </citation>
    <scope>NUCLEOTIDE SEQUENCE [LARGE SCALE GENOMIC DNA]</scope>
    <source>
        <strain evidence="3">H143</strain>
    </source>
</reference>
<proteinExistence type="predicted"/>